<dbReference type="InterPro" id="IPR013325">
    <property type="entry name" value="RNA_pol_sigma_r2"/>
</dbReference>
<dbReference type="AlphaFoldDB" id="A0A286P3C5"/>
<sequence>MQSNALSWPDALLQELLRFLTLRLNCRETAADLAQETFLRLHKFALQNPPDNPRALAFRIAENLAIDHQRKTSFRRRFHAEVEEDSVADCVPCPHPGPEQTAMAKQRFDQLRQALDELPEPCRSVFLLHSIEGLSYSQIAARLNISKSMVGRHLAKALLHCTQRVDPD</sequence>
<dbReference type="Pfam" id="PF04542">
    <property type="entry name" value="Sigma70_r2"/>
    <property type="match status" value="1"/>
</dbReference>
<keyword evidence="2" id="KW-0805">Transcription regulation</keyword>
<dbReference type="Gene3D" id="1.10.10.10">
    <property type="entry name" value="Winged helix-like DNA-binding domain superfamily/Winged helix DNA-binding domain"/>
    <property type="match status" value="1"/>
</dbReference>
<protein>
    <submittedName>
        <fullName evidence="7">ECF subfamily RNA polymerase sigma factor</fullName>
    </submittedName>
</protein>
<evidence type="ECO:0000313" key="7">
    <source>
        <dbReference type="EMBL" id="BBA32147.1"/>
    </source>
</evidence>
<dbReference type="SUPFAM" id="SSF88946">
    <property type="entry name" value="Sigma2 domain of RNA polymerase sigma factors"/>
    <property type="match status" value="1"/>
</dbReference>
<keyword evidence="3" id="KW-0731">Sigma factor</keyword>
<dbReference type="PANTHER" id="PTHR43133">
    <property type="entry name" value="RNA POLYMERASE ECF-TYPE SIGMA FACTO"/>
    <property type="match status" value="1"/>
</dbReference>
<reference evidence="7 8" key="1">
    <citation type="submission" date="2016-12" db="EMBL/GenBank/DDBJ databases">
        <title>Genome sequencing of Methylocaldum marinum.</title>
        <authorList>
            <person name="Takeuchi M."/>
            <person name="Kamagata Y."/>
            <person name="Hiraoka S."/>
            <person name="Oshima K."/>
            <person name="Hattori M."/>
            <person name="Iwasaki W."/>
        </authorList>
    </citation>
    <scope>NUCLEOTIDE SEQUENCE [LARGE SCALE GENOMIC DNA]</scope>
    <source>
        <strain evidence="7 8">S8</strain>
    </source>
</reference>
<evidence type="ECO:0000259" key="5">
    <source>
        <dbReference type="Pfam" id="PF04542"/>
    </source>
</evidence>
<dbReference type="Gene3D" id="1.10.1740.10">
    <property type="match status" value="1"/>
</dbReference>
<accession>A0A286P3C5</accession>
<dbReference type="CDD" id="cd06171">
    <property type="entry name" value="Sigma70_r4"/>
    <property type="match status" value="1"/>
</dbReference>
<dbReference type="InterPro" id="IPR036388">
    <property type="entry name" value="WH-like_DNA-bd_sf"/>
</dbReference>
<dbReference type="GO" id="GO:0016987">
    <property type="term" value="F:sigma factor activity"/>
    <property type="evidence" value="ECO:0007669"/>
    <property type="project" value="UniProtKB-KW"/>
</dbReference>
<dbReference type="KEGG" id="mmai:sS8_0179"/>
<dbReference type="SUPFAM" id="SSF88659">
    <property type="entry name" value="Sigma3 and sigma4 domains of RNA polymerase sigma factors"/>
    <property type="match status" value="1"/>
</dbReference>
<feature type="domain" description="RNA polymerase sigma factor 70 region 4 type 2" evidence="6">
    <location>
        <begin position="109"/>
        <end position="161"/>
    </location>
</feature>
<keyword evidence="4" id="KW-0804">Transcription</keyword>
<evidence type="ECO:0000256" key="1">
    <source>
        <dbReference type="ARBA" id="ARBA00010641"/>
    </source>
</evidence>
<feature type="domain" description="RNA polymerase sigma-70 region 2" evidence="5">
    <location>
        <begin position="12"/>
        <end position="73"/>
    </location>
</feature>
<proteinExistence type="inferred from homology"/>
<gene>
    <name evidence="7" type="ORF">sS8_0179</name>
</gene>
<dbReference type="Proteomes" id="UP000266313">
    <property type="component" value="Chromosome"/>
</dbReference>
<dbReference type="InterPro" id="IPR007627">
    <property type="entry name" value="RNA_pol_sigma70_r2"/>
</dbReference>
<dbReference type="GO" id="GO:0003677">
    <property type="term" value="F:DNA binding"/>
    <property type="evidence" value="ECO:0007669"/>
    <property type="project" value="InterPro"/>
</dbReference>
<dbReference type="GO" id="GO:0006352">
    <property type="term" value="P:DNA-templated transcription initiation"/>
    <property type="evidence" value="ECO:0007669"/>
    <property type="project" value="InterPro"/>
</dbReference>
<dbReference type="EMBL" id="AP017928">
    <property type="protein sequence ID" value="BBA32147.1"/>
    <property type="molecule type" value="Genomic_DNA"/>
</dbReference>
<comment type="similarity">
    <text evidence="1">Belongs to the sigma-70 factor family. ECF subfamily.</text>
</comment>
<evidence type="ECO:0000259" key="6">
    <source>
        <dbReference type="Pfam" id="PF08281"/>
    </source>
</evidence>
<dbReference type="InterPro" id="IPR014284">
    <property type="entry name" value="RNA_pol_sigma-70_dom"/>
</dbReference>
<keyword evidence="8" id="KW-1185">Reference proteome</keyword>
<evidence type="ECO:0000256" key="4">
    <source>
        <dbReference type="ARBA" id="ARBA00023163"/>
    </source>
</evidence>
<dbReference type="NCBIfam" id="TIGR02937">
    <property type="entry name" value="sigma70-ECF"/>
    <property type="match status" value="1"/>
</dbReference>
<evidence type="ECO:0000256" key="3">
    <source>
        <dbReference type="ARBA" id="ARBA00023082"/>
    </source>
</evidence>
<name>A0A286P3C5_9GAMM</name>
<dbReference type="OrthoDB" id="9797134at2"/>
<dbReference type="InterPro" id="IPR013249">
    <property type="entry name" value="RNA_pol_sigma70_r4_t2"/>
</dbReference>
<dbReference type="PANTHER" id="PTHR43133:SF63">
    <property type="entry name" value="RNA POLYMERASE SIGMA FACTOR FECI-RELATED"/>
    <property type="match status" value="1"/>
</dbReference>
<evidence type="ECO:0000256" key="2">
    <source>
        <dbReference type="ARBA" id="ARBA00023015"/>
    </source>
</evidence>
<dbReference type="RefSeq" id="WP_119627990.1">
    <property type="nucleotide sequence ID" value="NZ_AP017928.1"/>
</dbReference>
<dbReference type="InterPro" id="IPR013324">
    <property type="entry name" value="RNA_pol_sigma_r3/r4-like"/>
</dbReference>
<dbReference type="InterPro" id="IPR039425">
    <property type="entry name" value="RNA_pol_sigma-70-like"/>
</dbReference>
<organism evidence="7 8">
    <name type="scientific">Methylocaldum marinum</name>
    <dbReference type="NCBI Taxonomy" id="1432792"/>
    <lineage>
        <taxon>Bacteria</taxon>
        <taxon>Pseudomonadati</taxon>
        <taxon>Pseudomonadota</taxon>
        <taxon>Gammaproteobacteria</taxon>
        <taxon>Methylococcales</taxon>
        <taxon>Methylococcaceae</taxon>
        <taxon>Methylocaldum</taxon>
    </lineage>
</organism>
<dbReference type="Pfam" id="PF08281">
    <property type="entry name" value="Sigma70_r4_2"/>
    <property type="match status" value="1"/>
</dbReference>
<evidence type="ECO:0000313" key="8">
    <source>
        <dbReference type="Proteomes" id="UP000266313"/>
    </source>
</evidence>